<feature type="transmembrane region" description="Helical" evidence="1">
    <location>
        <begin position="219"/>
        <end position="240"/>
    </location>
</feature>
<feature type="transmembrane region" description="Helical" evidence="1">
    <location>
        <begin position="193"/>
        <end position="213"/>
    </location>
</feature>
<feature type="transmembrane region" description="Helical" evidence="1">
    <location>
        <begin position="32"/>
        <end position="49"/>
    </location>
</feature>
<dbReference type="CDD" id="cd03392">
    <property type="entry name" value="PAP2_like_2"/>
    <property type="match status" value="1"/>
</dbReference>
<dbReference type="HOGENOM" id="CLU_072573_3_0_7"/>
<dbReference type="STRING" id="404380.Gbem_0773"/>
<name>B5EE61_CITBB</name>
<keyword evidence="1" id="KW-0812">Transmembrane</keyword>
<proteinExistence type="predicted"/>
<accession>B5EE61</accession>
<feature type="transmembrane region" description="Helical" evidence="1">
    <location>
        <begin position="92"/>
        <end position="114"/>
    </location>
</feature>
<dbReference type="KEGG" id="gbm:Gbem_0773"/>
<keyword evidence="1" id="KW-0472">Membrane</keyword>
<keyword evidence="1" id="KW-1133">Transmembrane helix</keyword>
<dbReference type="InterPro" id="IPR000326">
    <property type="entry name" value="PAP2/HPO"/>
</dbReference>
<feature type="domain" description="Phosphatidic acid phosphatase type 2/haloperoxidase" evidence="2">
    <location>
        <begin position="120"/>
        <end position="234"/>
    </location>
</feature>
<organism evidence="3 4">
    <name type="scientific">Citrifermentans bemidjiense (strain ATCC BAA-1014 / DSM 16622 / JCM 12645 / Bem)</name>
    <name type="common">Geobacter bemidjiensis</name>
    <dbReference type="NCBI Taxonomy" id="404380"/>
    <lineage>
        <taxon>Bacteria</taxon>
        <taxon>Pseudomonadati</taxon>
        <taxon>Thermodesulfobacteriota</taxon>
        <taxon>Desulfuromonadia</taxon>
        <taxon>Geobacterales</taxon>
        <taxon>Geobacteraceae</taxon>
        <taxon>Citrifermentans</taxon>
    </lineage>
</organism>
<evidence type="ECO:0000313" key="4">
    <source>
        <dbReference type="Proteomes" id="UP000008825"/>
    </source>
</evidence>
<dbReference type="InterPro" id="IPR036938">
    <property type="entry name" value="PAP2/HPO_sf"/>
</dbReference>
<evidence type="ECO:0000259" key="2">
    <source>
        <dbReference type="SMART" id="SM00014"/>
    </source>
</evidence>
<feature type="transmembrane region" description="Helical" evidence="1">
    <location>
        <begin position="121"/>
        <end position="142"/>
    </location>
</feature>
<keyword evidence="4" id="KW-1185">Reference proteome</keyword>
<sequence>MLKYKENKRIPMVRRFLLQLRPLLEPRRRPELWSLIAVFVVVSGLWAFAELADEIRGEPGSFDRAILLAMRTPDAPHDPIGPRWVEETARDFTAFGGDGVLTFILLATAGFLFLKGNYRTILLLFAATIGGGTLSTFLKLHYDRPRPDLVSPLAYTTSQSFPSGHALLAAATYLTLGALLARVQPNHAVRAYLMFLAILLTFIVGASRVYLGVHWPTDVLAGWTIGSVWALICLLIAYWLQRLGRMDLEEHR</sequence>
<reference evidence="3 4" key="1">
    <citation type="submission" date="2008-07" db="EMBL/GenBank/DDBJ databases">
        <title>Complete sequence of Geobacter bemidjiensis BEM.</title>
        <authorList>
            <consortium name="US DOE Joint Genome Institute"/>
            <person name="Lucas S."/>
            <person name="Copeland A."/>
            <person name="Lapidus A."/>
            <person name="Glavina del Rio T."/>
            <person name="Dalin E."/>
            <person name="Tice H."/>
            <person name="Bruce D."/>
            <person name="Goodwin L."/>
            <person name="Pitluck S."/>
            <person name="Kiss H."/>
            <person name="Brettin T."/>
            <person name="Detter J.C."/>
            <person name="Han C."/>
            <person name="Kuske C.R."/>
            <person name="Schmutz J."/>
            <person name="Larimer F."/>
            <person name="Land M."/>
            <person name="Hauser L."/>
            <person name="Kyrpides N."/>
            <person name="Lykidis A."/>
            <person name="Lovley D."/>
            <person name="Richardson P."/>
        </authorList>
    </citation>
    <scope>NUCLEOTIDE SEQUENCE [LARGE SCALE GENOMIC DNA]</scope>
    <source>
        <strain evidence="4">ATCC BAA-1014 / DSM 16622 / JCM 12645 / Bem</strain>
    </source>
</reference>
<dbReference type="Proteomes" id="UP000008825">
    <property type="component" value="Chromosome"/>
</dbReference>
<reference evidence="3 4" key="2">
    <citation type="journal article" date="2010" name="BMC Genomics">
        <title>The genome of Geobacter bemidjiensis, exemplar for the subsurface clade of Geobacter species that predominate in Fe(III)-reducing subsurface environments.</title>
        <authorList>
            <person name="Aklujkar M."/>
            <person name="Young N.D."/>
            <person name="Holmes D."/>
            <person name="Chavan M."/>
            <person name="Risso C."/>
            <person name="Kiss H.E."/>
            <person name="Han C.S."/>
            <person name="Land M.L."/>
            <person name="Lovley D.R."/>
        </authorList>
    </citation>
    <scope>NUCLEOTIDE SEQUENCE [LARGE SCALE GENOMIC DNA]</scope>
    <source>
        <strain evidence="4">ATCC BAA-1014 / DSM 16622 / JCM 12645 / Bem</strain>
    </source>
</reference>
<dbReference type="SMART" id="SM00014">
    <property type="entry name" value="acidPPc"/>
    <property type="match status" value="1"/>
</dbReference>
<dbReference type="Gene3D" id="1.20.144.10">
    <property type="entry name" value="Phosphatidic acid phosphatase type 2/haloperoxidase"/>
    <property type="match status" value="1"/>
</dbReference>
<dbReference type="AlphaFoldDB" id="B5EE61"/>
<feature type="transmembrane region" description="Helical" evidence="1">
    <location>
        <begin position="162"/>
        <end position="181"/>
    </location>
</feature>
<evidence type="ECO:0000313" key="3">
    <source>
        <dbReference type="EMBL" id="ACH37799.1"/>
    </source>
</evidence>
<dbReference type="PANTHER" id="PTHR14969">
    <property type="entry name" value="SPHINGOSINE-1-PHOSPHATE PHOSPHOHYDROLASE"/>
    <property type="match status" value="1"/>
</dbReference>
<dbReference type="eggNOG" id="COG0671">
    <property type="taxonomic scope" value="Bacteria"/>
</dbReference>
<dbReference type="Pfam" id="PF01569">
    <property type="entry name" value="PAP2"/>
    <property type="match status" value="1"/>
</dbReference>
<dbReference type="SUPFAM" id="SSF48317">
    <property type="entry name" value="Acid phosphatase/Vanadium-dependent haloperoxidase"/>
    <property type="match status" value="1"/>
</dbReference>
<dbReference type="PANTHER" id="PTHR14969:SF13">
    <property type="entry name" value="AT30094P"/>
    <property type="match status" value="1"/>
</dbReference>
<evidence type="ECO:0000256" key="1">
    <source>
        <dbReference type="SAM" id="Phobius"/>
    </source>
</evidence>
<protein>
    <submittedName>
        <fullName evidence="3">Phosphatase, PAP2-like family, putative</fullName>
    </submittedName>
</protein>
<gene>
    <name evidence="3" type="ordered locus">Gbem_0773</name>
</gene>
<dbReference type="EMBL" id="CP001124">
    <property type="protein sequence ID" value="ACH37799.1"/>
    <property type="molecule type" value="Genomic_DNA"/>
</dbReference>